<reference evidence="6" key="1">
    <citation type="submission" date="2023-03" db="EMBL/GenBank/DDBJ databases">
        <authorList>
            <person name="Shen W."/>
            <person name="Cai J."/>
        </authorList>
    </citation>
    <scope>NUCLEOTIDE SEQUENCE</scope>
    <source>
        <strain evidence="6">P96-3</strain>
    </source>
</reference>
<dbReference type="GO" id="GO:0003677">
    <property type="term" value="F:DNA binding"/>
    <property type="evidence" value="ECO:0007669"/>
    <property type="project" value="UniProtKB-KW"/>
</dbReference>
<keyword evidence="4" id="KW-0804">Transcription</keyword>
<gene>
    <name evidence="6" type="ORF">P7H70_13830</name>
</gene>
<dbReference type="InterPro" id="IPR047057">
    <property type="entry name" value="MerR_fam"/>
</dbReference>
<name>A0AAW8UDW3_9ENTE</name>
<accession>A0AAW8UDW3</accession>
<evidence type="ECO:0000256" key="2">
    <source>
        <dbReference type="ARBA" id="ARBA00023015"/>
    </source>
</evidence>
<dbReference type="Gene3D" id="1.10.1660.10">
    <property type="match status" value="1"/>
</dbReference>
<feature type="domain" description="HTH merR-type" evidence="5">
    <location>
        <begin position="13"/>
        <end position="82"/>
    </location>
</feature>
<dbReference type="EMBL" id="JARQBZ010000038">
    <property type="protein sequence ID" value="MDT2835118.1"/>
    <property type="molecule type" value="Genomic_DNA"/>
</dbReference>
<keyword evidence="1" id="KW-0678">Repressor</keyword>
<dbReference type="PROSITE" id="PS50937">
    <property type="entry name" value="HTH_MERR_2"/>
    <property type="match status" value="1"/>
</dbReference>
<dbReference type="PANTHER" id="PTHR30204">
    <property type="entry name" value="REDOX-CYCLING DRUG-SENSING TRANSCRIPTIONAL ACTIVATOR SOXR"/>
    <property type="match status" value="1"/>
</dbReference>
<evidence type="ECO:0000256" key="1">
    <source>
        <dbReference type="ARBA" id="ARBA00022491"/>
    </source>
</evidence>
<comment type="caution">
    <text evidence="6">The sequence shown here is derived from an EMBL/GenBank/DDBJ whole genome shotgun (WGS) entry which is preliminary data.</text>
</comment>
<dbReference type="GO" id="GO:0003700">
    <property type="term" value="F:DNA-binding transcription factor activity"/>
    <property type="evidence" value="ECO:0007669"/>
    <property type="project" value="InterPro"/>
</dbReference>
<evidence type="ECO:0000259" key="5">
    <source>
        <dbReference type="PROSITE" id="PS50937"/>
    </source>
</evidence>
<evidence type="ECO:0000313" key="6">
    <source>
        <dbReference type="EMBL" id="MDT2835118.1"/>
    </source>
</evidence>
<dbReference type="SMART" id="SM00422">
    <property type="entry name" value="HTH_MERR"/>
    <property type="match status" value="1"/>
</dbReference>
<evidence type="ECO:0000313" key="7">
    <source>
        <dbReference type="Proteomes" id="UP001268577"/>
    </source>
</evidence>
<dbReference type="SUPFAM" id="SSF46955">
    <property type="entry name" value="Putative DNA-binding domain"/>
    <property type="match status" value="1"/>
</dbReference>
<sequence length="264" mass="31623">MDYLIDELVEDNLIKIGDVSKLYDISIDTLRYYDKINLLKPALVTDTGYRYYSPRQLDTIDFIQTGKSIGIPLKQLADIVSKKQFINYRSLFENQYDEITKKIEELELLKNTTSRLIDKIKEIETYLLQPKEFKNRLFEQEIDIELYTFSTKTFLNVENPFKIYSHPFHVNQWSLLEVQENTLQMSAEGISLNNLEKLNNQVHLKHLKGTYQSAQKLGTYHEIFDFCIEQREKLNFEHVYIRFEFYFASKQIEDYQYFVTIFFE</sequence>
<dbReference type="InterPro" id="IPR009061">
    <property type="entry name" value="DNA-bd_dom_put_sf"/>
</dbReference>
<evidence type="ECO:0000256" key="3">
    <source>
        <dbReference type="ARBA" id="ARBA00023125"/>
    </source>
</evidence>
<dbReference type="AlphaFoldDB" id="A0AAW8UDW3"/>
<organism evidence="6 7">
    <name type="scientific">Vagococcus carniphilus</name>
    <dbReference type="NCBI Taxonomy" id="218144"/>
    <lineage>
        <taxon>Bacteria</taxon>
        <taxon>Bacillati</taxon>
        <taxon>Bacillota</taxon>
        <taxon>Bacilli</taxon>
        <taxon>Lactobacillales</taxon>
        <taxon>Enterococcaceae</taxon>
        <taxon>Vagococcus</taxon>
    </lineage>
</organism>
<dbReference type="RefSeq" id="WP_311985700.1">
    <property type="nucleotide sequence ID" value="NZ_JARQBZ010000038.1"/>
</dbReference>
<evidence type="ECO:0000256" key="4">
    <source>
        <dbReference type="ARBA" id="ARBA00023163"/>
    </source>
</evidence>
<keyword evidence="3 6" id="KW-0238">DNA-binding</keyword>
<dbReference type="Pfam" id="PF13411">
    <property type="entry name" value="MerR_1"/>
    <property type="match status" value="1"/>
</dbReference>
<proteinExistence type="predicted"/>
<dbReference type="PANTHER" id="PTHR30204:SF69">
    <property type="entry name" value="MERR-FAMILY TRANSCRIPTIONAL REGULATOR"/>
    <property type="match status" value="1"/>
</dbReference>
<keyword evidence="2" id="KW-0805">Transcription regulation</keyword>
<dbReference type="Proteomes" id="UP001268577">
    <property type="component" value="Unassembled WGS sequence"/>
</dbReference>
<dbReference type="InterPro" id="IPR000551">
    <property type="entry name" value="MerR-type_HTH_dom"/>
</dbReference>
<protein>
    <submittedName>
        <fullName evidence="6">MerR family DNA-binding transcriptional regulator</fullName>
    </submittedName>
</protein>